<name>A0A4D4N6U5_STRAX</name>
<evidence type="ECO:0000256" key="2">
    <source>
        <dbReference type="PROSITE-ProRule" id="PRU00703"/>
    </source>
</evidence>
<dbReference type="OMA" id="MFSHAAN"/>
<dbReference type="RefSeq" id="WP_010982443.1">
    <property type="nucleotide sequence ID" value="NZ_BAABTN010000077.1"/>
</dbReference>
<comment type="caution">
    <text evidence="5">The sequence shown here is derived from an EMBL/GenBank/DDBJ whole genome shotgun (WGS) entry which is preliminary data.</text>
</comment>
<gene>
    <name evidence="4" type="ORF">SAV14893_000620</name>
    <name evidence="5" type="ORF">SAV31267_087400</name>
</gene>
<reference evidence="5 6" key="1">
    <citation type="submission" date="2019-04" db="EMBL/GenBank/DDBJ databases">
        <title>Draft genome sequences of Streptomyces avermitilis ATCC 31267.</title>
        <authorList>
            <person name="Komaki H."/>
            <person name="Tamura T."/>
            <person name="Hosoyama A."/>
        </authorList>
    </citation>
    <scope>NUCLEOTIDE SEQUENCE [LARGE SCALE GENOMIC DNA]</scope>
    <source>
        <strain evidence="5 6">ATCC 31267</strain>
    </source>
</reference>
<dbReference type="EMBL" id="BJHY01000001">
    <property type="protein sequence ID" value="GDY79255.1"/>
    <property type="molecule type" value="Genomic_DNA"/>
</dbReference>
<dbReference type="PANTHER" id="PTHR43080:SF2">
    <property type="entry name" value="CBS DOMAIN-CONTAINING PROTEIN"/>
    <property type="match status" value="1"/>
</dbReference>
<dbReference type="InterPro" id="IPR000644">
    <property type="entry name" value="CBS_dom"/>
</dbReference>
<dbReference type="SUPFAM" id="SSF54631">
    <property type="entry name" value="CBS-domain pair"/>
    <property type="match status" value="1"/>
</dbReference>
<dbReference type="STRING" id="33903.AQJ43_11485"/>
<dbReference type="CDD" id="cd04622">
    <property type="entry name" value="CBS_pair_HRP1_like"/>
    <property type="match status" value="1"/>
</dbReference>
<feature type="domain" description="CBS" evidence="3">
    <location>
        <begin position="74"/>
        <end position="132"/>
    </location>
</feature>
<evidence type="ECO:0000313" key="7">
    <source>
        <dbReference type="Proteomes" id="UP000302139"/>
    </source>
</evidence>
<dbReference type="SMART" id="SM00116">
    <property type="entry name" value="CBS"/>
    <property type="match status" value="2"/>
</dbReference>
<evidence type="ECO:0000259" key="3">
    <source>
        <dbReference type="PROSITE" id="PS51371"/>
    </source>
</evidence>
<dbReference type="PROSITE" id="PS51371">
    <property type="entry name" value="CBS"/>
    <property type="match status" value="2"/>
</dbReference>
<dbReference type="PANTHER" id="PTHR43080">
    <property type="entry name" value="CBS DOMAIN-CONTAINING PROTEIN CBSX3, MITOCHONDRIAL"/>
    <property type="match status" value="1"/>
</dbReference>
<evidence type="ECO:0000256" key="1">
    <source>
        <dbReference type="ARBA" id="ARBA00023122"/>
    </source>
</evidence>
<proteinExistence type="predicted"/>
<dbReference type="InterPro" id="IPR051257">
    <property type="entry name" value="Diverse_CBS-Domain"/>
</dbReference>
<dbReference type="Pfam" id="PF00571">
    <property type="entry name" value="CBS"/>
    <property type="match status" value="2"/>
</dbReference>
<dbReference type="EMBL" id="BJHX01000001">
    <property type="protein sequence ID" value="GDY60669.1"/>
    <property type="molecule type" value="Genomic_DNA"/>
</dbReference>
<accession>A0A4D4N6U5</accession>
<evidence type="ECO:0000313" key="5">
    <source>
        <dbReference type="EMBL" id="GDY79255.1"/>
    </source>
</evidence>
<dbReference type="GeneID" id="41538114"/>
<sequence>MAQLVREIMTSDITMVEPQTSVVEVARLMREQDIGAVVVAENGRLRGLVTDRDLVVRALADGGSVDDRTVYSACSAELVSVAPDDDVDRAVYLMGARAVRRMLVVEDGRLVGIVSLGDVAVARHADSALGDISAADPNH</sequence>
<reference evidence="4 7" key="2">
    <citation type="submission" date="2019-04" db="EMBL/GenBank/DDBJ databases">
        <title>Draft genome sequences of Streptomyces avermitilis NBRC 14893.</title>
        <authorList>
            <person name="Komaki H."/>
            <person name="Tamura T."/>
            <person name="Hosoyama A."/>
        </authorList>
    </citation>
    <scope>NUCLEOTIDE SEQUENCE [LARGE SCALE GENOMIC DNA]</scope>
    <source>
        <strain evidence="4 7">NBRC 14893</strain>
    </source>
</reference>
<organism evidence="5 6">
    <name type="scientific">Streptomyces avermitilis</name>
    <dbReference type="NCBI Taxonomy" id="33903"/>
    <lineage>
        <taxon>Bacteria</taxon>
        <taxon>Bacillati</taxon>
        <taxon>Actinomycetota</taxon>
        <taxon>Actinomycetes</taxon>
        <taxon>Kitasatosporales</taxon>
        <taxon>Streptomycetaceae</taxon>
        <taxon>Streptomyces</taxon>
    </lineage>
</organism>
<protein>
    <submittedName>
        <fullName evidence="5">Oxidoreductase</fullName>
    </submittedName>
</protein>
<evidence type="ECO:0000313" key="6">
    <source>
        <dbReference type="Proteomes" id="UP000299211"/>
    </source>
</evidence>
<keyword evidence="1 2" id="KW-0129">CBS domain</keyword>
<dbReference type="Gene3D" id="3.10.580.10">
    <property type="entry name" value="CBS-domain"/>
    <property type="match status" value="1"/>
</dbReference>
<feature type="domain" description="CBS" evidence="3">
    <location>
        <begin position="9"/>
        <end position="65"/>
    </location>
</feature>
<dbReference type="AlphaFoldDB" id="A0A4D4N6U5"/>
<dbReference type="InterPro" id="IPR046342">
    <property type="entry name" value="CBS_dom_sf"/>
</dbReference>
<dbReference type="Proteomes" id="UP000302139">
    <property type="component" value="Unassembled WGS sequence"/>
</dbReference>
<evidence type="ECO:0000313" key="4">
    <source>
        <dbReference type="EMBL" id="GDY60669.1"/>
    </source>
</evidence>
<dbReference type="Proteomes" id="UP000299211">
    <property type="component" value="Unassembled WGS sequence"/>
</dbReference>